<accession>A0AAV9VBW7</accession>
<proteinExistence type="predicted"/>
<keyword evidence="2" id="KW-1185">Reference proteome</keyword>
<gene>
    <name evidence="1" type="ORF">TWF730_007723</name>
</gene>
<protein>
    <submittedName>
        <fullName evidence="1">Uncharacterized protein</fullName>
    </submittedName>
</protein>
<dbReference type="Proteomes" id="UP001373714">
    <property type="component" value="Unassembled WGS sequence"/>
</dbReference>
<reference evidence="1 2" key="1">
    <citation type="submission" date="2019-10" db="EMBL/GenBank/DDBJ databases">
        <authorList>
            <person name="Palmer J.M."/>
        </authorList>
    </citation>
    <scope>NUCLEOTIDE SEQUENCE [LARGE SCALE GENOMIC DNA]</scope>
    <source>
        <strain evidence="1 2">TWF730</strain>
    </source>
</reference>
<comment type="caution">
    <text evidence="1">The sequence shown here is derived from an EMBL/GenBank/DDBJ whole genome shotgun (WGS) entry which is preliminary data.</text>
</comment>
<dbReference type="EMBL" id="JAVHNS010000004">
    <property type="protein sequence ID" value="KAK6358386.1"/>
    <property type="molecule type" value="Genomic_DNA"/>
</dbReference>
<organism evidence="1 2">
    <name type="scientific">Orbilia blumenaviensis</name>
    <dbReference type="NCBI Taxonomy" id="1796055"/>
    <lineage>
        <taxon>Eukaryota</taxon>
        <taxon>Fungi</taxon>
        <taxon>Dikarya</taxon>
        <taxon>Ascomycota</taxon>
        <taxon>Pezizomycotina</taxon>
        <taxon>Orbiliomycetes</taxon>
        <taxon>Orbiliales</taxon>
        <taxon>Orbiliaceae</taxon>
        <taxon>Orbilia</taxon>
    </lineage>
</organism>
<sequence length="89" mass="10212">MLIHPEALDRELAQILTASACRKRRRPGHIGKNDYMTEQLEHMASENEILAKNPDVVTEAALFRKWIECCLFPEIMVGQRYGHLVRGHG</sequence>
<evidence type="ECO:0000313" key="1">
    <source>
        <dbReference type="EMBL" id="KAK6358386.1"/>
    </source>
</evidence>
<name>A0AAV9VBW7_9PEZI</name>
<dbReference type="AlphaFoldDB" id="A0AAV9VBW7"/>
<evidence type="ECO:0000313" key="2">
    <source>
        <dbReference type="Proteomes" id="UP001373714"/>
    </source>
</evidence>